<evidence type="ECO:0000313" key="7">
    <source>
        <dbReference type="Proteomes" id="UP000886743"/>
    </source>
</evidence>
<protein>
    <submittedName>
        <fullName evidence="6">FAD-dependent oxidoreductase</fullName>
    </submittedName>
</protein>
<evidence type="ECO:0000256" key="2">
    <source>
        <dbReference type="ARBA" id="ARBA00022723"/>
    </source>
</evidence>
<reference evidence="6" key="1">
    <citation type="submission" date="2020-10" db="EMBL/GenBank/DDBJ databases">
        <authorList>
            <person name="Gilroy R."/>
        </authorList>
    </citation>
    <scope>NUCLEOTIDE SEQUENCE</scope>
    <source>
        <strain evidence="6">4920</strain>
    </source>
</reference>
<sequence length="424" mass="45354">KFYEEPKRQIPITHEADVLVVGAGPAGVCAAISAARMGADTLLIEQQGTVGGIATAGLMSHWTGTSGSKLYHEILQRSAELNEGELKGKITITIDPEKLKGLFLTMLHEAGAKLQLYTFASGAIVEDGCVRGVICESKSGREAILAKVVIDASGDGDVAAKAGAAYTLGREQDGKMQPATIMFKVGGVDTERAVFLGSFESTYETPRGELQALAREHLPFPAGHVLLYRSTLPGIVTCNMTNAIDIDGTKAEGLTRAEIICRSQMDAIVQFLREYVPGYESCYLISSASLIGIRETRHFKGVAQITEEDILASRQFADWVVRDASFNFDVHNITGAGLDKTGAQKEFPEIAGYTIPYGCLVPEKIDGLLLSGRNISGTHMAHSNFRVMPICAGIGEAGGIAAAISVREGIALRDVDVKEIQKHL</sequence>
<dbReference type="Proteomes" id="UP000886743">
    <property type="component" value="Unassembled WGS sequence"/>
</dbReference>
<dbReference type="SUPFAM" id="SSF51905">
    <property type="entry name" value="FAD/NAD(P)-binding domain"/>
    <property type="match status" value="1"/>
</dbReference>
<dbReference type="PANTHER" id="PTHR43498">
    <property type="entry name" value="FERREDOXIN:COB-COM HETERODISULFIDE REDUCTASE SUBUNIT A"/>
    <property type="match status" value="1"/>
</dbReference>
<dbReference type="PRINTS" id="PR00368">
    <property type="entry name" value="FADPNR"/>
</dbReference>
<comment type="caution">
    <text evidence="6">The sequence shown here is derived from an EMBL/GenBank/DDBJ whole genome shotgun (WGS) entry which is preliminary data.</text>
</comment>
<dbReference type="PANTHER" id="PTHR43498:SF1">
    <property type="entry name" value="COB--COM HETERODISULFIDE REDUCTASE IRON-SULFUR SUBUNIT A"/>
    <property type="match status" value="1"/>
</dbReference>
<evidence type="ECO:0000256" key="5">
    <source>
        <dbReference type="ARBA" id="ARBA00023014"/>
    </source>
</evidence>
<keyword evidence="5" id="KW-0411">Iron-sulfur</keyword>
<dbReference type="GO" id="GO:0016491">
    <property type="term" value="F:oxidoreductase activity"/>
    <property type="evidence" value="ECO:0007669"/>
    <property type="project" value="UniProtKB-KW"/>
</dbReference>
<dbReference type="GO" id="GO:0046872">
    <property type="term" value="F:metal ion binding"/>
    <property type="evidence" value="ECO:0007669"/>
    <property type="project" value="UniProtKB-KW"/>
</dbReference>
<accession>A0A9D1SZL1</accession>
<evidence type="ECO:0000313" key="6">
    <source>
        <dbReference type="EMBL" id="HIV02082.1"/>
    </source>
</evidence>
<feature type="non-terminal residue" evidence="6">
    <location>
        <position position="1"/>
    </location>
</feature>
<keyword evidence="1" id="KW-0004">4Fe-4S</keyword>
<gene>
    <name evidence="6" type="ORF">IAC74_00800</name>
</gene>
<reference evidence="6" key="2">
    <citation type="journal article" date="2021" name="PeerJ">
        <title>Extensive microbial diversity within the chicken gut microbiome revealed by metagenomics and culture.</title>
        <authorList>
            <person name="Gilroy R."/>
            <person name="Ravi A."/>
            <person name="Getino M."/>
            <person name="Pursley I."/>
            <person name="Horton D.L."/>
            <person name="Alikhan N.F."/>
            <person name="Baker D."/>
            <person name="Gharbi K."/>
            <person name="Hall N."/>
            <person name="Watson M."/>
            <person name="Adriaenssens E.M."/>
            <person name="Foster-Nyarko E."/>
            <person name="Jarju S."/>
            <person name="Secka A."/>
            <person name="Antonio M."/>
            <person name="Oren A."/>
            <person name="Chaudhuri R.R."/>
            <person name="La Ragione R."/>
            <person name="Hildebrand F."/>
            <person name="Pallen M.J."/>
        </authorList>
    </citation>
    <scope>NUCLEOTIDE SEQUENCE</scope>
    <source>
        <strain evidence="6">4920</strain>
    </source>
</reference>
<evidence type="ECO:0000256" key="3">
    <source>
        <dbReference type="ARBA" id="ARBA00023002"/>
    </source>
</evidence>
<dbReference type="InterPro" id="IPR039650">
    <property type="entry name" value="HdrA-like"/>
</dbReference>
<organism evidence="6 7">
    <name type="scientific">Candidatus Aphodoplasma excrementigallinarum</name>
    <dbReference type="NCBI Taxonomy" id="2840673"/>
    <lineage>
        <taxon>Bacteria</taxon>
        <taxon>Bacillati</taxon>
        <taxon>Bacillota</taxon>
        <taxon>Clostridia</taxon>
        <taxon>Eubacteriales</taxon>
        <taxon>Candidatus Aphodoplasma</taxon>
    </lineage>
</organism>
<proteinExistence type="predicted"/>
<dbReference type="InterPro" id="IPR036188">
    <property type="entry name" value="FAD/NAD-bd_sf"/>
</dbReference>
<keyword evidence="2" id="KW-0479">Metal-binding</keyword>
<dbReference type="EMBL" id="DVOF01000022">
    <property type="protein sequence ID" value="HIV02082.1"/>
    <property type="molecule type" value="Genomic_DNA"/>
</dbReference>
<name>A0A9D1SZL1_9FIRM</name>
<keyword evidence="4" id="KW-0408">Iron</keyword>
<dbReference type="AlphaFoldDB" id="A0A9D1SZL1"/>
<dbReference type="GO" id="GO:0051539">
    <property type="term" value="F:4 iron, 4 sulfur cluster binding"/>
    <property type="evidence" value="ECO:0007669"/>
    <property type="project" value="UniProtKB-KW"/>
</dbReference>
<evidence type="ECO:0000256" key="1">
    <source>
        <dbReference type="ARBA" id="ARBA00022485"/>
    </source>
</evidence>
<dbReference type="Gene3D" id="3.50.50.60">
    <property type="entry name" value="FAD/NAD(P)-binding domain"/>
    <property type="match status" value="1"/>
</dbReference>
<evidence type="ECO:0000256" key="4">
    <source>
        <dbReference type="ARBA" id="ARBA00023004"/>
    </source>
</evidence>
<dbReference type="Pfam" id="PF12831">
    <property type="entry name" value="FAD_oxidored"/>
    <property type="match status" value="1"/>
</dbReference>
<keyword evidence="3" id="KW-0560">Oxidoreductase</keyword>